<gene>
    <name evidence="2" type="ORF">CB5_LOCUS316</name>
</gene>
<dbReference type="AlphaFoldDB" id="A0A6V7NEU3"/>
<dbReference type="PANTHER" id="PTHR10492:SF57">
    <property type="entry name" value="ATP-DEPENDENT DNA HELICASE"/>
    <property type="match status" value="1"/>
</dbReference>
<protein>
    <recommendedName>
        <fullName evidence="1">Helitron helicase-like domain-containing protein</fullName>
    </recommendedName>
</protein>
<evidence type="ECO:0000259" key="1">
    <source>
        <dbReference type="Pfam" id="PF14214"/>
    </source>
</evidence>
<evidence type="ECO:0000313" key="2">
    <source>
        <dbReference type="EMBL" id="CAD1817105.1"/>
    </source>
</evidence>
<accession>A0A6V7NEU3</accession>
<dbReference type="EMBL" id="LR862129">
    <property type="protein sequence ID" value="CAD1817105.1"/>
    <property type="molecule type" value="Genomic_DNA"/>
</dbReference>
<proteinExistence type="predicted"/>
<dbReference type="Pfam" id="PF14214">
    <property type="entry name" value="Helitron_like_N"/>
    <property type="match status" value="1"/>
</dbReference>
<dbReference type="InterPro" id="IPR025476">
    <property type="entry name" value="Helitron_helicase-like"/>
</dbReference>
<name>A0A6V7NEU3_ANACO</name>
<sequence length="588" mass="68691">MVSNISVPRTPLSDISNYYWNLKDPTYACEFCGALFWYEESSSRSSDEFDATIVNELKNLKLRLLRKRGTDGRRYNLPTSSEVAALIVGDIEKNTVERDIVVETQTGLLQRIHELHPSYLPMQYSLLFPYGEDGYRDDIQIRGSESFSSKKRRRRTILLSSFTGGARYMIQNYQDAMAICKWAGYSDLFITFTCNPKWQEMTKFITDRGLKLEDHPDIMCRIFKIKLDQLIRDLKKKQYFGKVQAVVYTIEFQKRGLPHAHILLFLNAEDKYPTGDDIDKIISAEIPNKHKHPVLHEVVQNFMIYGPCGISHKNSPCMKDGKCSKYFPKRFNSGTVIDDDGYPIYKRRDDGSTVEKNGILLDNRFVVPYNPLLLIKYQAHINVEWCNQSRSIKYLFKYVNKGHDRVTAAFYQSTSESEHLQDEIKMHYDCRYVSPCEAVWRTFGFDINYREPPVERLSFHLQNEQTVVFDDDEPIDSIVGRTGNNQTMFLAWMDANKNFEEARNLTYGEFPTKFVWKKDIRSWRPRKRGFSIGRLYYIPPGSGELHYMRILLNFCKCPKSYEDIRTVNGILYPSYKDACYAFGLYTVK</sequence>
<dbReference type="PANTHER" id="PTHR10492">
    <property type="match status" value="1"/>
</dbReference>
<organism evidence="2">
    <name type="scientific">Ananas comosus var. bracteatus</name>
    <name type="common">red pineapple</name>
    <dbReference type="NCBI Taxonomy" id="296719"/>
    <lineage>
        <taxon>Eukaryota</taxon>
        <taxon>Viridiplantae</taxon>
        <taxon>Streptophyta</taxon>
        <taxon>Embryophyta</taxon>
        <taxon>Tracheophyta</taxon>
        <taxon>Spermatophyta</taxon>
        <taxon>Magnoliopsida</taxon>
        <taxon>Liliopsida</taxon>
        <taxon>Poales</taxon>
        <taxon>Bromeliaceae</taxon>
        <taxon>Bromelioideae</taxon>
        <taxon>Ananas</taxon>
    </lineage>
</organism>
<reference evidence="2" key="1">
    <citation type="submission" date="2020-07" db="EMBL/GenBank/DDBJ databases">
        <authorList>
            <person name="Lin J."/>
        </authorList>
    </citation>
    <scope>NUCLEOTIDE SEQUENCE</scope>
</reference>
<feature type="domain" description="Helitron helicase-like" evidence="1">
    <location>
        <begin position="148"/>
        <end position="264"/>
    </location>
</feature>